<feature type="compositionally biased region" description="Basic and acidic residues" evidence="1">
    <location>
        <begin position="11"/>
        <end position="30"/>
    </location>
</feature>
<gene>
    <name evidence="2" type="ORF">Ahy_A08g040191</name>
</gene>
<keyword evidence="3" id="KW-1185">Reference proteome</keyword>
<proteinExistence type="predicted"/>
<dbReference type="AlphaFoldDB" id="A0A445BYI0"/>
<dbReference type="Proteomes" id="UP000289738">
    <property type="component" value="Chromosome A08"/>
</dbReference>
<dbReference type="EMBL" id="SDMP01000008">
    <property type="protein sequence ID" value="RYR43793.1"/>
    <property type="molecule type" value="Genomic_DNA"/>
</dbReference>
<reference evidence="2 3" key="1">
    <citation type="submission" date="2019-01" db="EMBL/GenBank/DDBJ databases">
        <title>Sequencing of cultivated peanut Arachis hypogaea provides insights into genome evolution and oil improvement.</title>
        <authorList>
            <person name="Chen X."/>
        </authorList>
    </citation>
    <scope>NUCLEOTIDE SEQUENCE [LARGE SCALE GENOMIC DNA]</scope>
    <source>
        <strain evidence="3">cv. Fuhuasheng</strain>
        <tissue evidence="2">Leaves</tissue>
    </source>
</reference>
<feature type="compositionally biased region" description="Basic residues" evidence="1">
    <location>
        <begin position="1"/>
        <end position="10"/>
    </location>
</feature>
<feature type="region of interest" description="Disordered" evidence="1">
    <location>
        <begin position="1"/>
        <end position="30"/>
    </location>
</feature>
<evidence type="ECO:0000256" key="1">
    <source>
        <dbReference type="SAM" id="MobiDB-lite"/>
    </source>
</evidence>
<accession>A0A445BYI0</accession>
<name>A0A445BYI0_ARAHY</name>
<organism evidence="2 3">
    <name type="scientific">Arachis hypogaea</name>
    <name type="common">Peanut</name>
    <dbReference type="NCBI Taxonomy" id="3818"/>
    <lineage>
        <taxon>Eukaryota</taxon>
        <taxon>Viridiplantae</taxon>
        <taxon>Streptophyta</taxon>
        <taxon>Embryophyta</taxon>
        <taxon>Tracheophyta</taxon>
        <taxon>Spermatophyta</taxon>
        <taxon>Magnoliopsida</taxon>
        <taxon>eudicotyledons</taxon>
        <taxon>Gunneridae</taxon>
        <taxon>Pentapetalae</taxon>
        <taxon>rosids</taxon>
        <taxon>fabids</taxon>
        <taxon>Fabales</taxon>
        <taxon>Fabaceae</taxon>
        <taxon>Papilionoideae</taxon>
        <taxon>50 kb inversion clade</taxon>
        <taxon>dalbergioids sensu lato</taxon>
        <taxon>Dalbergieae</taxon>
        <taxon>Pterocarpus clade</taxon>
        <taxon>Arachis</taxon>
    </lineage>
</organism>
<comment type="caution">
    <text evidence="2">The sequence shown here is derived from an EMBL/GenBank/DDBJ whole genome shotgun (WGS) entry which is preliminary data.</text>
</comment>
<evidence type="ECO:0000313" key="2">
    <source>
        <dbReference type="EMBL" id="RYR43793.1"/>
    </source>
</evidence>
<protein>
    <submittedName>
        <fullName evidence="2">Uncharacterized protein</fullName>
    </submittedName>
</protein>
<evidence type="ECO:0000313" key="3">
    <source>
        <dbReference type="Proteomes" id="UP000289738"/>
    </source>
</evidence>
<sequence length="340" mass="37962">MGWSSTRRRPLKSDEKPLNRSRTVRSDRTGTRPVYQKRKLLRFFLHFFFFFIQKGTTQPQPKILYPTAARSGILPPSVTQSSPSVRLSSFPRAPSLQHLFAVTDRGCFLELGPRFRRCLFAVHVRVFVQPSSSFASFAVHVLSAFTVRVHSPFTIRVRIRVALLQTLRPTRALHLAVELLSFVAAGVQTQQQLVTATASLSPEFLLCSLTQGDSKRNPGHVSCCETSSPFTALHGGPASPGTAGLINVAAPLPLFHAVLPFFLGCTSIDTLPLQSSKKATDFLALEKRYLRLCQNTYRLSLKHEEATLFVVIDFDANSLSQYTHLPMLHKWLSNAEKPCN</sequence>